<keyword evidence="2" id="KW-1185">Reference proteome</keyword>
<protein>
    <submittedName>
        <fullName evidence="1">Uncharacterized protein</fullName>
    </submittedName>
</protein>
<gene>
    <name evidence="1" type="ORF">D9756_002904</name>
</gene>
<accession>A0A8H5G6W6</accession>
<evidence type="ECO:0000313" key="2">
    <source>
        <dbReference type="Proteomes" id="UP000559027"/>
    </source>
</evidence>
<reference evidence="1 2" key="1">
    <citation type="journal article" date="2020" name="ISME J.">
        <title>Uncovering the hidden diversity of litter-decomposition mechanisms in mushroom-forming fungi.</title>
        <authorList>
            <person name="Floudas D."/>
            <person name="Bentzer J."/>
            <person name="Ahren D."/>
            <person name="Johansson T."/>
            <person name="Persson P."/>
            <person name="Tunlid A."/>
        </authorList>
    </citation>
    <scope>NUCLEOTIDE SEQUENCE [LARGE SCALE GENOMIC DNA]</scope>
    <source>
        <strain evidence="1 2">CBS 146.42</strain>
    </source>
</reference>
<organism evidence="1 2">
    <name type="scientific">Leucocoprinus leucothites</name>
    <dbReference type="NCBI Taxonomy" id="201217"/>
    <lineage>
        <taxon>Eukaryota</taxon>
        <taxon>Fungi</taxon>
        <taxon>Dikarya</taxon>
        <taxon>Basidiomycota</taxon>
        <taxon>Agaricomycotina</taxon>
        <taxon>Agaricomycetes</taxon>
        <taxon>Agaricomycetidae</taxon>
        <taxon>Agaricales</taxon>
        <taxon>Agaricineae</taxon>
        <taxon>Agaricaceae</taxon>
        <taxon>Leucocoprinus</taxon>
    </lineage>
</organism>
<comment type="caution">
    <text evidence="1">The sequence shown here is derived from an EMBL/GenBank/DDBJ whole genome shotgun (WGS) entry which is preliminary data.</text>
</comment>
<name>A0A8H5G6W6_9AGAR</name>
<dbReference type="AlphaFoldDB" id="A0A8H5G6W6"/>
<sequence>MVWFLEVPPDSPDTRILFNDGVSYLGGRPMGWRKEDNYVSGKEGEAIELGQEQQQWKMKGTGVENHYTVSDVEEKLFWTVNISRDSPPFIYLAPFEDKPQQKFRITQRGSAFDDEEDEDDE</sequence>
<dbReference type="Proteomes" id="UP000559027">
    <property type="component" value="Unassembled WGS sequence"/>
</dbReference>
<proteinExistence type="predicted"/>
<evidence type="ECO:0000313" key="1">
    <source>
        <dbReference type="EMBL" id="KAF5359494.1"/>
    </source>
</evidence>
<dbReference type="EMBL" id="JAACJO010000004">
    <property type="protein sequence ID" value="KAF5359494.1"/>
    <property type="molecule type" value="Genomic_DNA"/>
</dbReference>